<dbReference type="GO" id="GO:0004556">
    <property type="term" value="F:alpha-amylase activity"/>
    <property type="evidence" value="ECO:0007669"/>
    <property type="project" value="TreeGrafter"/>
</dbReference>
<dbReference type="InterPro" id="IPR017853">
    <property type="entry name" value="GH"/>
</dbReference>
<dbReference type="CDD" id="cd11333">
    <property type="entry name" value="AmyAc_SI_OligoGlu_DGase"/>
    <property type="match status" value="1"/>
</dbReference>
<evidence type="ECO:0000256" key="1">
    <source>
        <dbReference type="ARBA" id="ARBA00008061"/>
    </source>
</evidence>
<evidence type="ECO:0000259" key="4">
    <source>
        <dbReference type="SMART" id="SM00642"/>
    </source>
</evidence>
<gene>
    <name evidence="5" type="ORF">Clopa_3902</name>
</gene>
<dbReference type="SUPFAM" id="SSF51011">
    <property type="entry name" value="Glycosyl hydrolase domain"/>
    <property type="match status" value="1"/>
</dbReference>
<comment type="similarity">
    <text evidence="1">Belongs to the glycosyl hydrolase 13 family.</text>
</comment>
<dbReference type="KEGG" id="cpas:Clopa_3902"/>
<dbReference type="eggNOG" id="COG0366">
    <property type="taxonomic scope" value="Bacteria"/>
</dbReference>
<name>R4KAC2_CLOPA</name>
<reference evidence="5 6" key="1">
    <citation type="submission" date="2012-01" db="EMBL/GenBank/DDBJ databases">
        <title>Complete sequence of chromosome of Clostridium pasteurianum BC1.</title>
        <authorList>
            <consortium name="US DOE Joint Genome Institute"/>
            <person name="Lucas S."/>
            <person name="Han J."/>
            <person name="Lapidus A."/>
            <person name="Cheng J.-F."/>
            <person name="Goodwin L."/>
            <person name="Pitluck S."/>
            <person name="Peters L."/>
            <person name="Mikhailova N."/>
            <person name="Teshima H."/>
            <person name="Detter J.C."/>
            <person name="Han C."/>
            <person name="Tapia R."/>
            <person name="Land M."/>
            <person name="Hauser L."/>
            <person name="Kyrpides N."/>
            <person name="Ivanova N."/>
            <person name="Pagani I."/>
            <person name="Dunn J."/>
            <person name="Taghavi S."/>
            <person name="Francis A."/>
            <person name="van der Lelie D."/>
            <person name="Woyke T."/>
        </authorList>
    </citation>
    <scope>NUCLEOTIDE SEQUENCE [LARGE SCALE GENOMIC DNA]</scope>
    <source>
        <strain evidence="5 6">BC1</strain>
    </source>
</reference>
<dbReference type="PANTHER" id="PTHR10357">
    <property type="entry name" value="ALPHA-AMYLASE FAMILY MEMBER"/>
    <property type="match status" value="1"/>
</dbReference>
<dbReference type="SMART" id="SM00642">
    <property type="entry name" value="Aamy"/>
    <property type="match status" value="1"/>
</dbReference>
<dbReference type="PANTHER" id="PTHR10357:SF178">
    <property type="entry name" value="OLIGO-1,6-GLUCOSIDASE 3-RELATED"/>
    <property type="match status" value="1"/>
</dbReference>
<dbReference type="RefSeq" id="WP_015616926.1">
    <property type="nucleotide sequence ID" value="NC_021182.1"/>
</dbReference>
<dbReference type="InterPro" id="IPR006047">
    <property type="entry name" value="GH13_cat_dom"/>
</dbReference>
<evidence type="ECO:0000256" key="2">
    <source>
        <dbReference type="ARBA" id="ARBA00022801"/>
    </source>
</evidence>
<dbReference type="FunFam" id="3.90.400.10:FF:000002">
    <property type="entry name" value="Sucrose isomerase"/>
    <property type="match status" value="1"/>
</dbReference>
<dbReference type="AlphaFoldDB" id="R4KAC2"/>
<dbReference type="STRING" id="86416.Clopa_3902"/>
<dbReference type="FunFam" id="3.20.20.80:FF:000064">
    <property type="entry name" value="Oligo-1,6-glucosidase"/>
    <property type="match status" value="1"/>
</dbReference>
<dbReference type="Gene3D" id="3.20.20.80">
    <property type="entry name" value="Glycosidases"/>
    <property type="match status" value="1"/>
</dbReference>
<dbReference type="SUPFAM" id="SSF51445">
    <property type="entry name" value="(Trans)glycosidases"/>
    <property type="match status" value="1"/>
</dbReference>
<dbReference type="Gene3D" id="3.90.400.10">
    <property type="entry name" value="Oligo-1,6-glucosidase, Domain 2"/>
    <property type="match status" value="1"/>
</dbReference>
<dbReference type="PATRIC" id="fig|86416.3.peg.3897"/>
<dbReference type="InterPro" id="IPR013780">
    <property type="entry name" value="Glyco_hydro_b"/>
</dbReference>
<dbReference type="OrthoDB" id="9805159at2"/>
<dbReference type="EMBL" id="CP003261">
    <property type="protein sequence ID" value="AGK98651.1"/>
    <property type="molecule type" value="Genomic_DNA"/>
</dbReference>
<dbReference type="InterPro" id="IPR056300">
    <property type="entry name" value="SusG-like_C"/>
</dbReference>
<organism evidence="5 6">
    <name type="scientific">Clostridium pasteurianum BC1</name>
    <dbReference type="NCBI Taxonomy" id="86416"/>
    <lineage>
        <taxon>Bacteria</taxon>
        <taxon>Bacillati</taxon>
        <taxon>Bacillota</taxon>
        <taxon>Clostridia</taxon>
        <taxon>Eubacteriales</taxon>
        <taxon>Clostridiaceae</taxon>
        <taxon>Clostridium</taxon>
    </lineage>
</organism>
<dbReference type="Pfam" id="PF00128">
    <property type="entry name" value="Alpha-amylase"/>
    <property type="match status" value="1"/>
</dbReference>
<accession>R4KAC2</accession>
<dbReference type="GO" id="GO:0009313">
    <property type="term" value="P:oligosaccharide catabolic process"/>
    <property type="evidence" value="ECO:0007669"/>
    <property type="project" value="TreeGrafter"/>
</dbReference>
<evidence type="ECO:0000256" key="3">
    <source>
        <dbReference type="ARBA" id="ARBA00023295"/>
    </source>
</evidence>
<proteinExistence type="inferred from homology"/>
<dbReference type="Pfam" id="PF23915">
    <property type="entry name" value="SusG_C"/>
    <property type="match status" value="1"/>
</dbReference>
<protein>
    <submittedName>
        <fullName evidence="5">Glycosidase</fullName>
    </submittedName>
</protein>
<dbReference type="Proteomes" id="UP000013523">
    <property type="component" value="Chromosome"/>
</dbReference>
<sequence length="559" mass="65266">MLKKRWWDKSVIYQVYPKSFYDSNNDGIGDIKGIVDKLDYLKDLGIGIIWLSPVYKSPMDDNGYDIMDYYDIDKQFGSMEDMGNLIKEGNKRNIKIMMDLVINHTSDEHNWFIESRSSKSNPKRDFYIWKDPKPDGSAPNNWKSIFGGFAWEYDDNTKQYYLHVFSKKQPDLNWENEEVRMKLYDMVNYWLDKGLGGFRVDAITYIKKDNTFKNLESTNNEELVNINGGSLNQKGIEDFLSELKKNTFSKYDIVTVAEAPGIPREKLKDYSGANGFFDLLFEFEHSDLDVAEDGKWYTPKKWTLQEFKDALFKSQEVYNDLGFGALFLENHDQPRSLNKFIKESDIGQASAKMLATIYFLLKGIPFIYQGEEIGMTNVKYESIEDYNDISSIDQYNSAINDGLSKEEALEAVHRRSRDNGRSPMQWDDSKNSGFTEVEPWLKVNNNYEEINVKNNLESEDSILNYYKNLIDLRRNSDYSDVIVYGKYIEFMEDDKNIFAYIREYENKKLLVLANFYGENIKVKLNCNVDKVLISNYDLTSISNDEVYLRPYEAVVFGVL</sequence>
<feature type="domain" description="Glycosyl hydrolase family 13 catalytic" evidence="4">
    <location>
        <begin position="14"/>
        <end position="421"/>
    </location>
</feature>
<dbReference type="InterPro" id="IPR045857">
    <property type="entry name" value="O16G_dom_2"/>
</dbReference>
<dbReference type="FunFam" id="2.60.40.1180:FF:000007">
    <property type="entry name" value="Sucrose isomerase"/>
    <property type="match status" value="1"/>
</dbReference>
<dbReference type="HOGENOM" id="CLU_006462_1_1_9"/>
<evidence type="ECO:0000313" key="5">
    <source>
        <dbReference type="EMBL" id="AGK98651.1"/>
    </source>
</evidence>
<keyword evidence="3 5" id="KW-0326">Glycosidase</keyword>
<dbReference type="Gene3D" id="2.60.40.1180">
    <property type="entry name" value="Golgi alpha-mannosidase II"/>
    <property type="match status" value="1"/>
</dbReference>
<evidence type="ECO:0000313" key="6">
    <source>
        <dbReference type="Proteomes" id="UP000013523"/>
    </source>
</evidence>
<keyword evidence="6" id="KW-1185">Reference proteome</keyword>
<keyword evidence="2" id="KW-0378">Hydrolase</keyword>